<evidence type="ECO:0000256" key="6">
    <source>
        <dbReference type="SAM" id="MobiDB-lite"/>
    </source>
</evidence>
<feature type="region of interest" description="Disordered" evidence="6">
    <location>
        <begin position="444"/>
        <end position="470"/>
    </location>
</feature>
<dbReference type="GeneID" id="27663350"/>
<feature type="compositionally biased region" description="Polar residues" evidence="6">
    <location>
        <begin position="60"/>
        <end position="69"/>
    </location>
</feature>
<comment type="similarity">
    <text evidence="2">Belongs to the OXA1/ALB3/YidC family.</text>
</comment>
<keyword evidence="5" id="KW-0472">Membrane</keyword>
<comment type="subcellular location">
    <subcellularLocation>
        <location evidence="1">Membrane</location>
        <topology evidence="1">Multi-pass membrane protein</topology>
    </subcellularLocation>
</comment>
<dbReference type="GO" id="GO:0005743">
    <property type="term" value="C:mitochondrial inner membrane"/>
    <property type="evidence" value="ECO:0007669"/>
    <property type="project" value="TreeGrafter"/>
</dbReference>
<evidence type="ECO:0000256" key="3">
    <source>
        <dbReference type="ARBA" id="ARBA00022692"/>
    </source>
</evidence>
<feature type="compositionally biased region" description="Basic and acidic residues" evidence="6">
    <location>
        <begin position="13"/>
        <end position="22"/>
    </location>
</feature>
<dbReference type="Proteomes" id="UP000033710">
    <property type="component" value="Unassembled WGS sequence"/>
</dbReference>
<keyword evidence="4" id="KW-1133">Transmembrane helix</keyword>
<feature type="region of interest" description="Disordered" evidence="6">
    <location>
        <begin position="54"/>
        <end position="101"/>
    </location>
</feature>
<dbReference type="GO" id="GO:0033617">
    <property type="term" value="P:mitochondrial respiratory chain complex IV assembly"/>
    <property type="evidence" value="ECO:0007669"/>
    <property type="project" value="TreeGrafter"/>
</dbReference>
<accession>A0A0F2LV01</accession>
<evidence type="ECO:0000256" key="2">
    <source>
        <dbReference type="ARBA" id="ARBA00009877"/>
    </source>
</evidence>
<dbReference type="PANTHER" id="PTHR12428:SF65">
    <property type="entry name" value="CYTOCHROME C OXIDASE ASSEMBLY PROTEIN COX18, MITOCHONDRIAL"/>
    <property type="match status" value="1"/>
</dbReference>
<dbReference type="RefSeq" id="XP_016583968.1">
    <property type="nucleotide sequence ID" value="XM_016728073.1"/>
</dbReference>
<dbReference type="KEGG" id="ssck:SPSK_01142"/>
<evidence type="ECO:0008006" key="9">
    <source>
        <dbReference type="Google" id="ProtNLM"/>
    </source>
</evidence>
<organism evidence="7 8">
    <name type="scientific">Sporothrix schenckii 1099-18</name>
    <dbReference type="NCBI Taxonomy" id="1397361"/>
    <lineage>
        <taxon>Eukaryota</taxon>
        <taxon>Fungi</taxon>
        <taxon>Dikarya</taxon>
        <taxon>Ascomycota</taxon>
        <taxon>Pezizomycotina</taxon>
        <taxon>Sordariomycetes</taxon>
        <taxon>Sordariomycetidae</taxon>
        <taxon>Ophiostomatales</taxon>
        <taxon>Ophiostomataceae</taxon>
        <taxon>Sporothrix</taxon>
    </lineage>
</organism>
<dbReference type="PANTHER" id="PTHR12428">
    <property type="entry name" value="OXA1"/>
    <property type="match status" value="1"/>
</dbReference>
<evidence type="ECO:0000313" key="8">
    <source>
        <dbReference type="Proteomes" id="UP000033710"/>
    </source>
</evidence>
<comment type="caution">
    <text evidence="7">The sequence shown here is derived from an EMBL/GenBank/DDBJ whole genome shotgun (WGS) entry which is preliminary data.</text>
</comment>
<protein>
    <recommendedName>
        <fullName evidence="9">Mitochondrial export translocase</fullName>
    </recommendedName>
</protein>
<evidence type="ECO:0000256" key="5">
    <source>
        <dbReference type="ARBA" id="ARBA00023136"/>
    </source>
</evidence>
<dbReference type="InterPro" id="IPR001708">
    <property type="entry name" value="YidC/ALB3/OXA1/COX18"/>
</dbReference>
<feature type="compositionally biased region" description="Polar residues" evidence="6">
    <location>
        <begin position="88"/>
        <end position="98"/>
    </location>
</feature>
<proteinExistence type="inferred from homology"/>
<feature type="compositionally biased region" description="Polar residues" evidence="6">
    <location>
        <begin position="1"/>
        <end position="11"/>
    </location>
</feature>
<dbReference type="GO" id="GO:0032977">
    <property type="term" value="F:membrane insertase activity"/>
    <property type="evidence" value="ECO:0007669"/>
    <property type="project" value="InterPro"/>
</dbReference>
<dbReference type="AlphaFoldDB" id="A0A0F2LV01"/>
<reference evidence="7 8" key="2">
    <citation type="journal article" date="2015" name="Eukaryot. Cell">
        <title>Asexual propagation of a virulent clone complex in a human and feline outbreak of sporotrichosis.</title>
        <authorList>
            <person name="Teixeira Mde M."/>
            <person name="Rodrigues A.M."/>
            <person name="Tsui C.K."/>
            <person name="de Almeida L.G."/>
            <person name="Van Diepeningen A.D."/>
            <person name="van den Ende B.G."/>
            <person name="Fernandes G.F."/>
            <person name="Kano R."/>
            <person name="Hamelin R.C."/>
            <person name="Lopes-Bezerra L.M."/>
            <person name="Vasconcelos A.T."/>
            <person name="de Hoog S."/>
            <person name="de Camargo Z.P."/>
            <person name="Felipe M.S."/>
        </authorList>
    </citation>
    <scope>NUCLEOTIDE SEQUENCE [LARGE SCALE GENOMIC DNA]</scope>
    <source>
        <strain evidence="7 8">1099-18</strain>
    </source>
</reference>
<name>A0A0F2LV01_SPOSC</name>
<feature type="region of interest" description="Disordered" evidence="6">
    <location>
        <begin position="1"/>
        <end position="22"/>
    </location>
</feature>
<reference evidence="7 8" key="1">
    <citation type="journal article" date="2014" name="BMC Genomics">
        <title>Comparative genomics of the major fungal agents of human and animal Sporotrichosis: Sporothrix schenckii and Sporothrix brasiliensis.</title>
        <authorList>
            <person name="Teixeira M.M."/>
            <person name="de Almeida L.G."/>
            <person name="Kubitschek-Barreira P."/>
            <person name="Alves F.L."/>
            <person name="Kioshima E.S."/>
            <person name="Abadio A.K."/>
            <person name="Fernandes L."/>
            <person name="Derengowski L.S."/>
            <person name="Ferreira K.S."/>
            <person name="Souza R.C."/>
            <person name="Ruiz J.C."/>
            <person name="de Andrade N.C."/>
            <person name="Paes H.C."/>
            <person name="Nicola A.M."/>
            <person name="Albuquerque P."/>
            <person name="Gerber A.L."/>
            <person name="Martins V.P."/>
            <person name="Peconick L.D."/>
            <person name="Neto A.V."/>
            <person name="Chaucanez C.B."/>
            <person name="Silva P.A."/>
            <person name="Cunha O.L."/>
            <person name="de Oliveira F.F."/>
            <person name="dos Santos T.C."/>
            <person name="Barros A.L."/>
            <person name="Soares M.A."/>
            <person name="de Oliveira L.M."/>
            <person name="Marini M.M."/>
            <person name="Villalobos-Duno H."/>
            <person name="Cunha M.M."/>
            <person name="de Hoog S."/>
            <person name="da Silveira J.F."/>
            <person name="Henrissat B."/>
            <person name="Nino-Vega G.A."/>
            <person name="Cisalpino P.S."/>
            <person name="Mora-Montes H.M."/>
            <person name="Almeida S.R."/>
            <person name="Stajich J.E."/>
            <person name="Lopes-Bezerra L.M."/>
            <person name="Vasconcelos A.T."/>
            <person name="Felipe M.S."/>
        </authorList>
    </citation>
    <scope>NUCLEOTIDE SEQUENCE [LARGE SCALE GENOMIC DNA]</scope>
    <source>
        <strain evidence="7 8">1099-18</strain>
    </source>
</reference>
<keyword evidence="3" id="KW-0812">Transmembrane</keyword>
<dbReference type="OrthoDB" id="2148490at2759"/>
<evidence type="ECO:0000256" key="1">
    <source>
        <dbReference type="ARBA" id="ARBA00004141"/>
    </source>
</evidence>
<gene>
    <name evidence="7" type="ORF">SPSK_01142</name>
</gene>
<evidence type="ECO:0000313" key="7">
    <source>
        <dbReference type="EMBL" id="KJR81292.1"/>
    </source>
</evidence>
<dbReference type="VEuPathDB" id="FungiDB:SPSK_01142"/>
<dbReference type="EMBL" id="AXCR01000011">
    <property type="protein sequence ID" value="KJR81292.1"/>
    <property type="molecule type" value="Genomic_DNA"/>
</dbReference>
<sequence>MGQARFSQPSRTAVERTVHNKRADRTAHRCLTMNMVQPSARSLCALRAAAATLPSPAPVTGQQPSQTLHRSFSSRPQPPTPTPRSLSGQRTRPRQSLLSGEPLCRHRQLQLQTASARRSFHFASIANATVDAAEAAIAQLHAVSHTPWYVTIPLVALGVNLVFRLPFSLHARNLVIRRELLTPLLQAWTTLHGKEIINEQKLRSRQGLPTPKTQVEVLKRYRKTASRVFGAFGVQQWKLYSNILSLPPWLVVIEAIRRMCGAPTGLLGLLFRSGGTGAAGAAETSASATAAAAAAASASAENVDVASIASAASPSTATDSVSSLVDPTFATGGCLWFPDLTVADPYYVLPFALSAALVVNILPKTDAARRALFGLKPAASSSGAVAIESKGAQAMLRTLLLLSLCVGPLTLQFPAAIHLYWLSSAVATLIITRCIRLLRPLRSGTSRPSLSQDMPWIRPRTPAGRPSEKH</sequence>
<evidence type="ECO:0000256" key="4">
    <source>
        <dbReference type="ARBA" id="ARBA00022989"/>
    </source>
</evidence>
<dbReference type="GO" id="GO:0032979">
    <property type="term" value="P:protein insertion into mitochondrial inner membrane from matrix"/>
    <property type="evidence" value="ECO:0007669"/>
    <property type="project" value="TreeGrafter"/>
</dbReference>